<geneLocation type="plasmid" evidence="1 2">
    <name>pBB2</name>
</geneLocation>
<sequence>MAGGASVLIQTLLVCLARGSDLDLSSEIQGIRFGRSVVMILELIFMKGEIQLADLKDQLT</sequence>
<protein>
    <submittedName>
        <fullName evidence="1">Uncharacterized protein</fullName>
    </submittedName>
</protein>
<gene>
    <name evidence="1" type="ordered locus">CNE_BB2p00610</name>
</gene>
<dbReference type="AlphaFoldDB" id="F8GYD4"/>
<dbReference type="EMBL" id="CP002880">
    <property type="protein sequence ID" value="AEI82875.1"/>
    <property type="molecule type" value="Genomic_DNA"/>
</dbReference>
<name>F8GYD4_CUPNN</name>
<evidence type="ECO:0000313" key="2">
    <source>
        <dbReference type="Proteomes" id="UP000006798"/>
    </source>
</evidence>
<dbReference type="HOGENOM" id="CLU_2933636_0_0_4"/>
<proteinExistence type="predicted"/>
<organism evidence="1 2">
    <name type="scientific">Cupriavidus necator (strain ATCC 43291 / DSM 13513 / CCUG 52238 / LMG 8453 / N-1)</name>
    <name type="common">Ralstonia eutropha</name>
    <dbReference type="NCBI Taxonomy" id="1042878"/>
    <lineage>
        <taxon>Bacteria</taxon>
        <taxon>Pseudomonadati</taxon>
        <taxon>Pseudomonadota</taxon>
        <taxon>Betaproteobacteria</taxon>
        <taxon>Burkholderiales</taxon>
        <taxon>Burkholderiaceae</taxon>
        <taxon>Cupriavidus</taxon>
    </lineage>
</organism>
<dbReference type="Proteomes" id="UP000006798">
    <property type="component" value="Plasmid pBB2"/>
</dbReference>
<dbReference type="KEGG" id="cnc:CNE_BB2p00610"/>
<accession>F8GYD4</accession>
<evidence type="ECO:0000313" key="1">
    <source>
        <dbReference type="EMBL" id="AEI82875.1"/>
    </source>
</evidence>
<keyword evidence="1" id="KW-0614">Plasmid</keyword>
<reference evidence="1 2" key="1">
    <citation type="journal article" date="2011" name="J. Bacteriol.">
        <title>Complete genome sequence of the type strain Cupriavidus necator N-1.</title>
        <authorList>
            <person name="Poehlein A."/>
            <person name="Kusian B."/>
            <person name="Friedrich B."/>
            <person name="Daniel R."/>
            <person name="Bowien B."/>
        </authorList>
    </citation>
    <scope>NUCLEOTIDE SEQUENCE [LARGE SCALE GENOMIC DNA]</scope>
    <source>
        <strain evidence="2">ATCC 43291 / DSM 13513 / CCUG 52238 / LMG 8453 / N-1</strain>
        <plasmid evidence="1 2">pBB2</plasmid>
    </source>
</reference>